<proteinExistence type="inferred from homology"/>
<evidence type="ECO:0000313" key="12">
    <source>
        <dbReference type="EMBL" id="KAK7093589.1"/>
    </source>
</evidence>
<evidence type="ECO:0000256" key="5">
    <source>
        <dbReference type="ARBA" id="ARBA00022692"/>
    </source>
</evidence>
<evidence type="ECO:0000256" key="10">
    <source>
        <dbReference type="ARBA" id="ARBA00038150"/>
    </source>
</evidence>
<dbReference type="EMBL" id="JBAMIC010000019">
    <property type="protein sequence ID" value="KAK7093589.1"/>
    <property type="molecule type" value="Genomic_DNA"/>
</dbReference>
<name>A0AAN9G3K5_9CAEN</name>
<keyword evidence="5 11" id="KW-0812">Transmembrane</keyword>
<protein>
    <recommendedName>
        <fullName evidence="14">Beta-1,3-galactosyl-O-glycosyl-glycoprotein beta-1,6-N-acetylglucosaminyltransferase</fullName>
    </recommendedName>
</protein>
<keyword evidence="8 11" id="KW-0472">Membrane</keyword>
<comment type="caution">
    <text evidence="12">The sequence shown here is derived from an EMBL/GenBank/DDBJ whole genome shotgun (WGS) entry which is preliminary data.</text>
</comment>
<accession>A0AAN9G3K5</accession>
<keyword evidence="3" id="KW-0328">Glycosyltransferase</keyword>
<dbReference type="InterPro" id="IPR003406">
    <property type="entry name" value="Glyco_trans_14"/>
</dbReference>
<evidence type="ECO:0000313" key="13">
    <source>
        <dbReference type="Proteomes" id="UP001374579"/>
    </source>
</evidence>
<feature type="transmembrane region" description="Helical" evidence="11">
    <location>
        <begin position="25"/>
        <end position="44"/>
    </location>
</feature>
<evidence type="ECO:0000256" key="7">
    <source>
        <dbReference type="ARBA" id="ARBA00022989"/>
    </source>
</evidence>
<evidence type="ECO:0000256" key="9">
    <source>
        <dbReference type="ARBA" id="ARBA00023180"/>
    </source>
</evidence>
<reference evidence="12 13" key="1">
    <citation type="submission" date="2024-02" db="EMBL/GenBank/DDBJ databases">
        <title>Chromosome-scale genome assembly of the rough periwinkle Littorina saxatilis.</title>
        <authorList>
            <person name="De Jode A."/>
            <person name="Faria R."/>
            <person name="Formenti G."/>
            <person name="Sims Y."/>
            <person name="Smith T.P."/>
            <person name="Tracey A."/>
            <person name="Wood J.M.D."/>
            <person name="Zagrodzka Z.B."/>
            <person name="Johannesson K."/>
            <person name="Butlin R.K."/>
            <person name="Leder E.H."/>
        </authorList>
    </citation>
    <scope>NUCLEOTIDE SEQUENCE [LARGE SCALE GENOMIC DNA]</scope>
    <source>
        <strain evidence="12">Snail1</strain>
        <tissue evidence="12">Muscle</tissue>
    </source>
</reference>
<dbReference type="PANTHER" id="PTHR19297:SF191">
    <property type="entry name" value="PROTEIN XYLOSYLTRANSFERASE"/>
    <property type="match status" value="1"/>
</dbReference>
<evidence type="ECO:0008006" key="14">
    <source>
        <dbReference type="Google" id="ProtNLM"/>
    </source>
</evidence>
<evidence type="ECO:0000256" key="11">
    <source>
        <dbReference type="SAM" id="Phobius"/>
    </source>
</evidence>
<keyword evidence="7 11" id="KW-1133">Transmembrane helix</keyword>
<keyword evidence="6" id="KW-0735">Signal-anchor</keyword>
<dbReference type="GO" id="GO:0008375">
    <property type="term" value="F:acetylglucosaminyltransferase activity"/>
    <property type="evidence" value="ECO:0007669"/>
    <property type="project" value="TreeGrafter"/>
</dbReference>
<gene>
    <name evidence="12" type="ORF">V1264_007313</name>
</gene>
<dbReference type="PANTHER" id="PTHR19297">
    <property type="entry name" value="GLYCOSYLTRANSFERASE 14 FAMILY MEMBER"/>
    <property type="match status" value="1"/>
</dbReference>
<keyword evidence="4" id="KW-0808">Transferase</keyword>
<evidence type="ECO:0000256" key="6">
    <source>
        <dbReference type="ARBA" id="ARBA00022968"/>
    </source>
</evidence>
<evidence type="ECO:0000256" key="3">
    <source>
        <dbReference type="ARBA" id="ARBA00022676"/>
    </source>
</evidence>
<keyword evidence="13" id="KW-1185">Reference proteome</keyword>
<evidence type="ECO:0000256" key="2">
    <source>
        <dbReference type="ARBA" id="ARBA00004922"/>
    </source>
</evidence>
<sequence length="450" mass="51025">MHSANREPFRLPDIAMRIRRPRHPLRVLTLFGLAVFICALFLLVPEAQTPNALGRNDLLSRLDREVFKKCQLHPTTEACLLNSTIFHTIANEGGNCSLKVLTKNCPVFLMAHRYLEVPVSQEEKAFPLAFSVRMHRSPAQMERLLRAIYRPHNFYCIHVDAKAEAEVYDIIAAVGACVPNVNVLVDRVRISYGTHGDGIVRADLKCMQAALASQVKWMYLLTLCGEEFPLRTNLEIVTILKLFRGANDVEAYQHPRNILRWFFGSVRRRGDVYKNGVLTLNSSPGSLQFVVKKGSAYASYTRQFVQAVFEDKRAKTILGWFNDTFAPEENVWATINAMPGIPGGYPVDAKHELNQQASRAVVWTRDRYKCKGENVHSVCVFGMGDLPWLSRQPQFFANKFKEEKDSRVLDCLEARLFQRAVSADAAVNYAYFEGLPHVRFYRNGGGPINV</sequence>
<evidence type="ECO:0000256" key="1">
    <source>
        <dbReference type="ARBA" id="ARBA00004606"/>
    </source>
</evidence>
<dbReference type="AlphaFoldDB" id="A0AAN9G3K5"/>
<evidence type="ECO:0000256" key="4">
    <source>
        <dbReference type="ARBA" id="ARBA00022679"/>
    </source>
</evidence>
<dbReference type="GO" id="GO:0016020">
    <property type="term" value="C:membrane"/>
    <property type="evidence" value="ECO:0007669"/>
    <property type="project" value="UniProtKB-SubCell"/>
</dbReference>
<keyword evidence="9" id="KW-0325">Glycoprotein</keyword>
<comment type="similarity">
    <text evidence="10">Belongs to the glycosyltransferase 14 family.</text>
</comment>
<comment type="subcellular location">
    <subcellularLocation>
        <location evidence="1">Membrane</location>
        <topology evidence="1">Single-pass type II membrane protein</topology>
    </subcellularLocation>
</comment>
<organism evidence="12 13">
    <name type="scientific">Littorina saxatilis</name>
    <dbReference type="NCBI Taxonomy" id="31220"/>
    <lineage>
        <taxon>Eukaryota</taxon>
        <taxon>Metazoa</taxon>
        <taxon>Spiralia</taxon>
        <taxon>Lophotrochozoa</taxon>
        <taxon>Mollusca</taxon>
        <taxon>Gastropoda</taxon>
        <taxon>Caenogastropoda</taxon>
        <taxon>Littorinimorpha</taxon>
        <taxon>Littorinoidea</taxon>
        <taxon>Littorinidae</taxon>
        <taxon>Littorina</taxon>
    </lineage>
</organism>
<dbReference type="Proteomes" id="UP001374579">
    <property type="component" value="Unassembled WGS sequence"/>
</dbReference>
<comment type="pathway">
    <text evidence="2">Protein modification; protein glycosylation.</text>
</comment>
<dbReference type="Pfam" id="PF02485">
    <property type="entry name" value="Branch"/>
    <property type="match status" value="1"/>
</dbReference>
<evidence type="ECO:0000256" key="8">
    <source>
        <dbReference type="ARBA" id="ARBA00023136"/>
    </source>
</evidence>